<dbReference type="PRINTS" id="PR00124">
    <property type="entry name" value="ATPASEC"/>
</dbReference>
<evidence type="ECO:0000256" key="1">
    <source>
        <dbReference type="ARBA" id="ARBA00004141"/>
    </source>
</evidence>
<evidence type="ECO:0000256" key="13">
    <source>
        <dbReference type="HAMAP-Rule" id="MF_01396"/>
    </source>
</evidence>
<dbReference type="Gene3D" id="1.20.20.10">
    <property type="entry name" value="F1F0 ATP synthase subunit C"/>
    <property type="match status" value="1"/>
</dbReference>
<evidence type="ECO:0000256" key="2">
    <source>
        <dbReference type="ARBA" id="ARBA00006704"/>
    </source>
</evidence>
<keyword evidence="9 13" id="KW-0446">Lipid-binding</keyword>
<dbReference type="InterPro" id="IPR005953">
    <property type="entry name" value="ATP_synth_csu_bac/chlpt"/>
</dbReference>
<name>A0A3N4MAL9_9BACT</name>
<keyword evidence="11 13" id="KW-0066">ATP synthesis</keyword>
<evidence type="ECO:0000256" key="4">
    <source>
        <dbReference type="ARBA" id="ARBA00022547"/>
    </source>
</evidence>
<keyword evidence="3 13" id="KW-0813">Transport</keyword>
<dbReference type="RefSeq" id="WP_120518686.1">
    <property type="nucleotide sequence ID" value="NZ_QXZY01000014.1"/>
</dbReference>
<dbReference type="InterPro" id="IPR000454">
    <property type="entry name" value="ATP_synth_F0_csu"/>
</dbReference>
<comment type="similarity">
    <text evidence="2 13">Belongs to the ATPase C chain family.</text>
</comment>
<keyword evidence="7 13" id="KW-1133">Transmembrane helix</keyword>
<reference evidence="16" key="1">
    <citation type="submission" date="2018-11" db="EMBL/GenBank/DDBJ databases">
        <title>Chitinophaga lutea sp.nov., isolate from arsenic contaminated soil.</title>
        <authorList>
            <person name="Zong Y."/>
        </authorList>
    </citation>
    <scope>NUCLEOTIDE SEQUENCE [LARGE SCALE GENOMIC DNA]</scope>
    <source>
        <strain evidence="16">YLT18</strain>
    </source>
</reference>
<evidence type="ECO:0000256" key="9">
    <source>
        <dbReference type="ARBA" id="ARBA00023121"/>
    </source>
</evidence>
<dbReference type="GO" id="GO:0008289">
    <property type="term" value="F:lipid binding"/>
    <property type="evidence" value="ECO:0007669"/>
    <property type="project" value="UniProtKB-KW"/>
</dbReference>
<dbReference type="GO" id="GO:0033177">
    <property type="term" value="C:proton-transporting two-sector ATPase complex, proton-transporting domain"/>
    <property type="evidence" value="ECO:0007669"/>
    <property type="project" value="InterPro"/>
</dbReference>
<keyword evidence="5 13" id="KW-0812">Transmembrane</keyword>
<feature type="site" description="Reversibly protonated during proton transport" evidence="13">
    <location>
        <position position="71"/>
    </location>
</feature>
<dbReference type="NCBIfam" id="TIGR01260">
    <property type="entry name" value="ATP_synt_c"/>
    <property type="match status" value="1"/>
</dbReference>
<dbReference type="PROSITE" id="PS00605">
    <property type="entry name" value="ATPASE_C"/>
    <property type="match status" value="1"/>
</dbReference>
<dbReference type="CDD" id="cd18121">
    <property type="entry name" value="ATP-synt_Fo_c"/>
    <property type="match status" value="1"/>
</dbReference>
<evidence type="ECO:0000313" key="15">
    <source>
        <dbReference type="EMBL" id="RPD38766.1"/>
    </source>
</evidence>
<evidence type="ECO:0000256" key="8">
    <source>
        <dbReference type="ARBA" id="ARBA00023065"/>
    </source>
</evidence>
<dbReference type="OrthoDB" id="5383454at2"/>
<evidence type="ECO:0000256" key="10">
    <source>
        <dbReference type="ARBA" id="ARBA00023136"/>
    </source>
</evidence>
<dbReference type="GO" id="GO:0045259">
    <property type="term" value="C:proton-transporting ATP synthase complex"/>
    <property type="evidence" value="ECO:0007669"/>
    <property type="project" value="UniProtKB-KW"/>
</dbReference>
<feature type="transmembrane region" description="Helical" evidence="13">
    <location>
        <begin position="63"/>
        <end position="86"/>
    </location>
</feature>
<dbReference type="InterPro" id="IPR038662">
    <property type="entry name" value="ATP_synth_F0_csu_sf"/>
</dbReference>
<keyword evidence="6 13" id="KW-0375">Hydrogen ion transport</keyword>
<keyword evidence="4 13" id="KW-0138">CF(0)</keyword>
<keyword evidence="8 13" id="KW-0406">Ion transport</keyword>
<gene>
    <name evidence="13 15" type="primary">atpE</name>
    <name evidence="15" type="ORF">EG028_23975</name>
</gene>
<comment type="subcellular location">
    <subcellularLocation>
        <location evidence="13">Cell membrane</location>
        <topology evidence="13">Multi-pass membrane protein</topology>
    </subcellularLocation>
    <subcellularLocation>
        <location evidence="1">Membrane</location>
        <topology evidence="1">Multi-pass membrane protein</topology>
    </subcellularLocation>
</comment>
<evidence type="ECO:0000256" key="6">
    <source>
        <dbReference type="ARBA" id="ARBA00022781"/>
    </source>
</evidence>
<dbReference type="Proteomes" id="UP000279089">
    <property type="component" value="Unassembled WGS sequence"/>
</dbReference>
<comment type="caution">
    <text evidence="15">The sequence shown here is derived from an EMBL/GenBank/DDBJ whole genome shotgun (WGS) entry which is preliminary data.</text>
</comment>
<organism evidence="15 16">
    <name type="scientific">Chitinophaga barathri</name>
    <dbReference type="NCBI Taxonomy" id="1647451"/>
    <lineage>
        <taxon>Bacteria</taxon>
        <taxon>Pseudomonadati</taxon>
        <taxon>Bacteroidota</taxon>
        <taxon>Chitinophagia</taxon>
        <taxon>Chitinophagales</taxon>
        <taxon>Chitinophagaceae</taxon>
        <taxon>Chitinophaga</taxon>
    </lineage>
</organism>
<evidence type="ECO:0000256" key="5">
    <source>
        <dbReference type="ARBA" id="ARBA00022692"/>
    </source>
</evidence>
<comment type="function">
    <text evidence="12 13">F(1)F(0) ATP synthase produces ATP from ADP in the presence of a proton or sodium gradient. F-type ATPases consist of two structural domains, F(1) containing the extramembraneous catalytic core and F(0) containing the membrane proton channel, linked together by a central stalk and a peripheral stalk. During catalysis, ATP synthesis in the catalytic domain of F(1) is coupled via a rotary mechanism of the central stalk subunits to proton translocation.</text>
</comment>
<comment type="function">
    <text evidence="13">Key component of the F(0) channel; it plays a direct role in translocation across the membrane. A homomeric c-ring of between 10-14 subunits forms the central stalk rotor element with the F(1) delta and epsilon subunits.</text>
</comment>
<protein>
    <recommendedName>
        <fullName evidence="13">ATP synthase subunit c</fullName>
    </recommendedName>
    <alternativeName>
        <fullName evidence="13">ATP synthase F(0) sector subunit c</fullName>
    </alternativeName>
    <alternativeName>
        <fullName evidence="13">F-type ATPase subunit c</fullName>
        <shortName evidence="13">F-ATPase subunit c</shortName>
    </alternativeName>
    <alternativeName>
        <fullName evidence="13">Lipid-binding protein</fullName>
    </alternativeName>
</protein>
<evidence type="ECO:0000256" key="11">
    <source>
        <dbReference type="ARBA" id="ARBA00023310"/>
    </source>
</evidence>
<dbReference type="InterPro" id="IPR020537">
    <property type="entry name" value="ATP_synth_F0_csu_DDCD_BS"/>
</dbReference>
<keyword evidence="15" id="KW-0378">Hydrolase</keyword>
<evidence type="ECO:0000256" key="3">
    <source>
        <dbReference type="ARBA" id="ARBA00022448"/>
    </source>
</evidence>
<evidence type="ECO:0000313" key="16">
    <source>
        <dbReference type="Proteomes" id="UP000279089"/>
    </source>
</evidence>
<dbReference type="GO" id="GO:0005886">
    <property type="term" value="C:plasma membrane"/>
    <property type="evidence" value="ECO:0007669"/>
    <property type="project" value="UniProtKB-SubCell"/>
</dbReference>
<dbReference type="SUPFAM" id="SSF81333">
    <property type="entry name" value="F1F0 ATP synthase subunit C"/>
    <property type="match status" value="1"/>
</dbReference>
<evidence type="ECO:0000256" key="12">
    <source>
        <dbReference type="ARBA" id="ARBA00025198"/>
    </source>
</evidence>
<dbReference type="InterPro" id="IPR035921">
    <property type="entry name" value="F/V-ATP_Csub_sf"/>
</dbReference>
<dbReference type="HAMAP" id="MF_01396">
    <property type="entry name" value="ATP_synth_c_bact"/>
    <property type="match status" value="1"/>
</dbReference>
<evidence type="ECO:0000259" key="14">
    <source>
        <dbReference type="Pfam" id="PF00137"/>
    </source>
</evidence>
<sequence length="87" mass="8296">MALLTVLMQATEAASTGLAQAGGAIGAGIAAIAAGIGVGNIGKSALESIARQPEAANDIRANMILAAALVEGVALFGVIAGLLAVVL</sequence>
<evidence type="ECO:0000256" key="7">
    <source>
        <dbReference type="ARBA" id="ARBA00022989"/>
    </source>
</evidence>
<dbReference type="InterPro" id="IPR002379">
    <property type="entry name" value="ATPase_proteolipid_c-like_dom"/>
</dbReference>
<dbReference type="GO" id="GO:0046933">
    <property type="term" value="F:proton-transporting ATP synthase activity, rotational mechanism"/>
    <property type="evidence" value="ECO:0007669"/>
    <property type="project" value="UniProtKB-UniRule"/>
</dbReference>
<keyword evidence="16" id="KW-1185">Reference proteome</keyword>
<proteinExistence type="inferred from homology"/>
<dbReference type="Pfam" id="PF00137">
    <property type="entry name" value="ATP-synt_C"/>
    <property type="match status" value="1"/>
</dbReference>
<accession>A0A3N4MAL9</accession>
<keyword evidence="10 13" id="KW-0472">Membrane</keyword>
<feature type="domain" description="V-ATPase proteolipid subunit C-like" evidence="14">
    <location>
        <begin position="22"/>
        <end position="83"/>
    </location>
</feature>
<dbReference type="AlphaFoldDB" id="A0A3N4MAL9"/>
<dbReference type="GO" id="GO:0016787">
    <property type="term" value="F:hydrolase activity"/>
    <property type="evidence" value="ECO:0007669"/>
    <property type="project" value="UniProtKB-KW"/>
</dbReference>
<dbReference type="EMBL" id="RMBX01000014">
    <property type="protein sequence ID" value="RPD38766.1"/>
    <property type="molecule type" value="Genomic_DNA"/>
</dbReference>
<keyword evidence="13" id="KW-1003">Cell membrane</keyword>
<feature type="transmembrane region" description="Helical" evidence="13">
    <location>
        <begin position="23"/>
        <end position="42"/>
    </location>
</feature>